<dbReference type="Proteomes" id="UP000705867">
    <property type="component" value="Unassembled WGS sequence"/>
</dbReference>
<feature type="transmembrane region" description="Helical" evidence="7">
    <location>
        <begin position="347"/>
        <end position="367"/>
    </location>
</feature>
<keyword evidence="5 7" id="KW-1133">Transmembrane helix</keyword>
<organism evidence="10 11">
    <name type="scientific">Candidatus Nitrobium versatile</name>
    <dbReference type="NCBI Taxonomy" id="2884831"/>
    <lineage>
        <taxon>Bacteria</taxon>
        <taxon>Pseudomonadati</taxon>
        <taxon>Nitrospirota</taxon>
        <taxon>Nitrospiria</taxon>
        <taxon>Nitrospirales</taxon>
        <taxon>Nitrospiraceae</taxon>
        <taxon>Candidatus Nitrobium</taxon>
    </lineage>
</organism>
<gene>
    <name evidence="10" type="ORF">K8I29_18010</name>
</gene>
<feature type="transmembrane region" description="Helical" evidence="7">
    <location>
        <begin position="249"/>
        <end position="271"/>
    </location>
</feature>
<comment type="subcellular location">
    <subcellularLocation>
        <location evidence="1">Cell membrane</location>
        <topology evidence="1">Multi-pass membrane protein</topology>
    </subcellularLocation>
</comment>
<name>A0A953SES9_9BACT</name>
<feature type="transmembrane region" description="Helical" evidence="7">
    <location>
        <begin position="394"/>
        <end position="416"/>
    </location>
</feature>
<feature type="transmembrane region" description="Helical" evidence="7">
    <location>
        <begin position="478"/>
        <end position="500"/>
    </location>
</feature>
<evidence type="ECO:0000256" key="2">
    <source>
        <dbReference type="ARBA" id="ARBA00005236"/>
    </source>
</evidence>
<dbReference type="GO" id="GO:0098797">
    <property type="term" value="C:plasma membrane protein complex"/>
    <property type="evidence" value="ECO:0007669"/>
    <property type="project" value="TreeGrafter"/>
</dbReference>
<evidence type="ECO:0000313" key="10">
    <source>
        <dbReference type="EMBL" id="MBZ0158097.1"/>
    </source>
</evidence>
<comment type="similarity">
    <text evidence="2">Belongs to the ABC-4 integral membrane protein family. LolC/E subfamily.</text>
</comment>
<evidence type="ECO:0000256" key="5">
    <source>
        <dbReference type="ARBA" id="ARBA00022989"/>
    </source>
</evidence>
<dbReference type="GO" id="GO:0044874">
    <property type="term" value="P:lipoprotein localization to outer membrane"/>
    <property type="evidence" value="ECO:0007669"/>
    <property type="project" value="TreeGrafter"/>
</dbReference>
<evidence type="ECO:0000313" key="11">
    <source>
        <dbReference type="Proteomes" id="UP000705867"/>
    </source>
</evidence>
<proteinExistence type="inferred from homology"/>
<sequence length="836" mass="92761">MRLVKLIRLLVLRNIREEKFMTLLSVIGVALGIGLFVGVRVASDRAIAAFEADIRGVHPHARYEILDISGIDFREEIYREVLRQEEDILPVLKTSGYAPRLGESLDINGIDTVRALRLLGLSPGREYGVGGLFTELNGVLISKGLADKHRVKPGETIRVLVYDREYLLKVIGVLDAKNLTPAMVVMDIGNYQEYFRRVGFLSRIDVATDEGTAERIRRLLPPHLTLAEKEELIRDQESLVSSFRYNLQFVSLISILVGMFLLYNTVFISVIKRRTEIGILRGLGAGKGMMVALFTVQGLILGGIGSAAGIFLGQGAAYFSVLAVEQTLSSMYRTVSLSDYSLTGRDALSALAIGLCVSLIASAVPAYESSRIRPHESAREGSFEGRYRKYRGSLALGGIACILSGGILSWADYYFLPFEFPFLAYAGILLLIVGFTLVSPSFLALILRWVRRPAKRLFRTMAGVTLGGMRGNVYRFSIALMSVAISSALIIALLLLIFSFRISLKAWIDANISADLYIKPASCASNFCFYPLSEEAVSLIGSLPGVRGVDRFRTLSLDFFGRKVVAGFADISLQREFSREGEEGRMLEEEQAVSISRYLSIRYGLQKGDILELMTPKGKKRFIVSDTFSSYSTTSGFIFLDRRWLREYWGLDDATQISVYLNEGVDTEQFARMVREKLAGRFSLEILNNDDLREKVLAIFNKSFAITYAIELISIAVSLIGVVNALLAFVLERQREISIVRYLGGDWSQIRQTLLLSAGVVGMTGILLGALMGPLMSLIFIHVVNKVSFGWEIRFSVPFLSLASVISVLFLTTLLAGLLPAKVARKIDPKKFISYE</sequence>
<evidence type="ECO:0000256" key="4">
    <source>
        <dbReference type="ARBA" id="ARBA00022692"/>
    </source>
</evidence>
<evidence type="ECO:0000256" key="6">
    <source>
        <dbReference type="ARBA" id="ARBA00023136"/>
    </source>
</evidence>
<feature type="transmembrane region" description="Helical" evidence="7">
    <location>
        <begin position="20"/>
        <end position="39"/>
    </location>
</feature>
<evidence type="ECO:0000259" key="8">
    <source>
        <dbReference type="Pfam" id="PF02687"/>
    </source>
</evidence>
<keyword evidence="3" id="KW-1003">Cell membrane</keyword>
<feature type="transmembrane region" description="Helical" evidence="7">
    <location>
        <begin position="753"/>
        <end position="783"/>
    </location>
</feature>
<feature type="transmembrane region" description="Helical" evidence="7">
    <location>
        <begin position="291"/>
        <end position="312"/>
    </location>
</feature>
<feature type="transmembrane region" description="Helical" evidence="7">
    <location>
        <begin position="708"/>
        <end position="732"/>
    </location>
</feature>
<reference evidence="10" key="1">
    <citation type="journal article" date="2021" name="bioRxiv">
        <title>Unraveling nitrogen, sulfur and carbon metabolic pathways and microbial community transcriptional responses to substrate deprivation and toxicity stresses in a bioreactor mimicking anoxic brackish coastal sediment conditions.</title>
        <authorList>
            <person name="Martins P.D."/>
            <person name="Echeveste M.J."/>
            <person name="Arshad A."/>
            <person name="Kurth J."/>
            <person name="Ouboter H."/>
            <person name="Jetten M.S.M."/>
            <person name="Welte C.U."/>
        </authorList>
    </citation>
    <scope>NUCLEOTIDE SEQUENCE</scope>
    <source>
        <strain evidence="10">MAG_39</strain>
    </source>
</reference>
<dbReference type="EMBL" id="JAIOIV010000136">
    <property type="protein sequence ID" value="MBZ0158097.1"/>
    <property type="molecule type" value="Genomic_DNA"/>
</dbReference>
<feature type="domain" description="ABC3 transporter permease C-terminal" evidence="8">
    <location>
        <begin position="249"/>
        <end position="373"/>
    </location>
</feature>
<keyword evidence="6 7" id="KW-0472">Membrane</keyword>
<feature type="domain" description="ABC3 transporter permease C-terminal" evidence="8">
    <location>
        <begin position="712"/>
        <end position="829"/>
    </location>
</feature>
<protein>
    <submittedName>
        <fullName evidence="10">ABC transporter permease</fullName>
    </submittedName>
</protein>
<evidence type="ECO:0000256" key="3">
    <source>
        <dbReference type="ARBA" id="ARBA00022475"/>
    </source>
</evidence>
<feature type="domain" description="MacB-like periplasmic core" evidence="9">
    <location>
        <begin position="22"/>
        <end position="213"/>
    </location>
</feature>
<evidence type="ECO:0000259" key="9">
    <source>
        <dbReference type="Pfam" id="PF12704"/>
    </source>
</evidence>
<feature type="transmembrane region" description="Helical" evidence="7">
    <location>
        <begin position="422"/>
        <end position="450"/>
    </location>
</feature>
<dbReference type="Pfam" id="PF02687">
    <property type="entry name" value="FtsX"/>
    <property type="match status" value="2"/>
</dbReference>
<evidence type="ECO:0000256" key="7">
    <source>
        <dbReference type="SAM" id="Phobius"/>
    </source>
</evidence>
<dbReference type="Pfam" id="PF12704">
    <property type="entry name" value="MacB_PCD"/>
    <property type="match status" value="1"/>
</dbReference>
<reference evidence="10" key="2">
    <citation type="submission" date="2021-08" db="EMBL/GenBank/DDBJ databases">
        <authorList>
            <person name="Dalcin Martins P."/>
        </authorList>
    </citation>
    <scope>NUCLEOTIDE SEQUENCE</scope>
    <source>
        <strain evidence="10">MAG_39</strain>
    </source>
</reference>
<accession>A0A953SES9</accession>
<dbReference type="InterPro" id="IPR051447">
    <property type="entry name" value="Lipoprotein-release_system"/>
</dbReference>
<keyword evidence="4 7" id="KW-0812">Transmembrane</keyword>
<dbReference type="InterPro" id="IPR025857">
    <property type="entry name" value="MacB_PCD"/>
</dbReference>
<dbReference type="PANTHER" id="PTHR30489:SF0">
    <property type="entry name" value="LIPOPROTEIN-RELEASING SYSTEM TRANSMEMBRANE PROTEIN LOLE"/>
    <property type="match status" value="1"/>
</dbReference>
<dbReference type="InterPro" id="IPR003838">
    <property type="entry name" value="ABC3_permease_C"/>
</dbReference>
<feature type="transmembrane region" description="Helical" evidence="7">
    <location>
        <begin position="795"/>
        <end position="821"/>
    </location>
</feature>
<evidence type="ECO:0000256" key="1">
    <source>
        <dbReference type="ARBA" id="ARBA00004651"/>
    </source>
</evidence>
<dbReference type="AlphaFoldDB" id="A0A953SES9"/>
<dbReference type="PANTHER" id="PTHR30489">
    <property type="entry name" value="LIPOPROTEIN-RELEASING SYSTEM TRANSMEMBRANE PROTEIN LOLE"/>
    <property type="match status" value="1"/>
</dbReference>
<comment type="caution">
    <text evidence="10">The sequence shown here is derived from an EMBL/GenBank/DDBJ whole genome shotgun (WGS) entry which is preliminary data.</text>
</comment>